<evidence type="ECO:0008006" key="3">
    <source>
        <dbReference type="Google" id="ProtNLM"/>
    </source>
</evidence>
<accession>A0A9D1CXM8</accession>
<comment type="caution">
    <text evidence="1">The sequence shown here is derived from an EMBL/GenBank/DDBJ whole genome shotgun (WGS) entry which is preliminary data.</text>
</comment>
<proteinExistence type="predicted"/>
<dbReference type="Proteomes" id="UP000886786">
    <property type="component" value="Unassembled WGS sequence"/>
</dbReference>
<dbReference type="PROSITE" id="PS51257">
    <property type="entry name" value="PROKAR_LIPOPROTEIN"/>
    <property type="match status" value="1"/>
</dbReference>
<reference evidence="1" key="2">
    <citation type="journal article" date="2021" name="PeerJ">
        <title>Extensive microbial diversity within the chicken gut microbiome revealed by metagenomics and culture.</title>
        <authorList>
            <person name="Gilroy R."/>
            <person name="Ravi A."/>
            <person name="Getino M."/>
            <person name="Pursley I."/>
            <person name="Horton D.L."/>
            <person name="Alikhan N.F."/>
            <person name="Baker D."/>
            <person name="Gharbi K."/>
            <person name="Hall N."/>
            <person name="Watson M."/>
            <person name="Adriaenssens E.M."/>
            <person name="Foster-Nyarko E."/>
            <person name="Jarju S."/>
            <person name="Secka A."/>
            <person name="Antonio M."/>
            <person name="Oren A."/>
            <person name="Chaudhuri R.R."/>
            <person name="La Ragione R."/>
            <person name="Hildebrand F."/>
            <person name="Pallen M.J."/>
        </authorList>
    </citation>
    <scope>NUCLEOTIDE SEQUENCE</scope>
    <source>
        <strain evidence="1">CHK147-3167</strain>
    </source>
</reference>
<sequence>MKKIIILGITLFLTCGCDNNLSCEKTAKYDDMNIDINVSSEFHNGNITELEVKNNVKLKGDYKDYSEILNKTVDDYLKGLNNKNIKVQSNGSEFTAKITSFDKKISKFSLERSLEKEGFKCK</sequence>
<dbReference type="AlphaFoldDB" id="A0A9D1CXM8"/>
<name>A0A9D1CXM8_9FIRM</name>
<evidence type="ECO:0000313" key="1">
    <source>
        <dbReference type="EMBL" id="HIQ90138.1"/>
    </source>
</evidence>
<evidence type="ECO:0000313" key="2">
    <source>
        <dbReference type="Proteomes" id="UP000886786"/>
    </source>
</evidence>
<organism evidence="1 2">
    <name type="scientific">Candidatus Coprosoma intestinipullorum</name>
    <dbReference type="NCBI Taxonomy" id="2840752"/>
    <lineage>
        <taxon>Bacteria</taxon>
        <taxon>Bacillati</taxon>
        <taxon>Bacillota</taxon>
        <taxon>Bacillota incertae sedis</taxon>
        <taxon>Candidatus Coprosoma</taxon>
    </lineage>
</organism>
<protein>
    <recommendedName>
        <fullName evidence="3">Lipoprotein</fullName>
    </recommendedName>
</protein>
<dbReference type="EMBL" id="DVFV01000019">
    <property type="protein sequence ID" value="HIQ90138.1"/>
    <property type="molecule type" value="Genomic_DNA"/>
</dbReference>
<gene>
    <name evidence="1" type="ORF">IAB27_00710</name>
</gene>
<reference evidence="1" key="1">
    <citation type="submission" date="2020-10" db="EMBL/GenBank/DDBJ databases">
        <authorList>
            <person name="Gilroy R."/>
        </authorList>
    </citation>
    <scope>NUCLEOTIDE SEQUENCE</scope>
    <source>
        <strain evidence="1">CHK147-3167</strain>
    </source>
</reference>